<evidence type="ECO:0000313" key="3">
    <source>
        <dbReference type="Proteomes" id="UP000184330"/>
    </source>
</evidence>
<proteinExistence type="predicted"/>
<protein>
    <submittedName>
        <fullName evidence="2">Uncharacterized protein</fullName>
    </submittedName>
</protein>
<dbReference type="EMBL" id="FJOG01000001">
    <property type="protein sequence ID" value="CZR50130.1"/>
    <property type="molecule type" value="Genomic_DNA"/>
</dbReference>
<sequence>MVADNQRDILSFGCTYFHIPGRLIISIHGLRFVAAAISRALPHESFDKPYSELVEMSKRQTRSSVLSPLAKVTTGTDKLEIRFRGREGGAGVYGMGEQKSAEIVLLENMRGRGKAFNSIVAFSGVRWQHLQQRPSETRPEERKGDSLTDR</sequence>
<evidence type="ECO:0000256" key="1">
    <source>
        <dbReference type="SAM" id="MobiDB-lite"/>
    </source>
</evidence>
<dbReference type="AlphaFoldDB" id="A0A1L7WBG7"/>
<accession>A0A1L7WBG7</accession>
<evidence type="ECO:0000313" key="2">
    <source>
        <dbReference type="EMBL" id="CZR50130.1"/>
    </source>
</evidence>
<reference evidence="2 3" key="1">
    <citation type="submission" date="2016-03" db="EMBL/GenBank/DDBJ databases">
        <authorList>
            <person name="Ploux O."/>
        </authorList>
    </citation>
    <scope>NUCLEOTIDE SEQUENCE [LARGE SCALE GENOMIC DNA]</scope>
    <source>
        <strain evidence="2 3">UAMH 11012</strain>
    </source>
</reference>
<gene>
    <name evidence="2" type="ORF">PAC_00002</name>
</gene>
<feature type="region of interest" description="Disordered" evidence="1">
    <location>
        <begin position="130"/>
        <end position="150"/>
    </location>
</feature>
<dbReference type="STRING" id="576137.A0A1L7WBG7"/>
<dbReference type="OrthoDB" id="1708389at2759"/>
<feature type="compositionally biased region" description="Basic and acidic residues" evidence="1">
    <location>
        <begin position="135"/>
        <end position="150"/>
    </location>
</feature>
<name>A0A1L7WBG7_9HELO</name>
<keyword evidence="3" id="KW-1185">Reference proteome</keyword>
<organism evidence="2 3">
    <name type="scientific">Phialocephala subalpina</name>
    <dbReference type="NCBI Taxonomy" id="576137"/>
    <lineage>
        <taxon>Eukaryota</taxon>
        <taxon>Fungi</taxon>
        <taxon>Dikarya</taxon>
        <taxon>Ascomycota</taxon>
        <taxon>Pezizomycotina</taxon>
        <taxon>Leotiomycetes</taxon>
        <taxon>Helotiales</taxon>
        <taxon>Mollisiaceae</taxon>
        <taxon>Phialocephala</taxon>
        <taxon>Phialocephala fortinii species complex</taxon>
    </lineage>
</organism>
<dbReference type="Proteomes" id="UP000184330">
    <property type="component" value="Unassembled WGS sequence"/>
</dbReference>